<feature type="non-terminal residue" evidence="3">
    <location>
        <position position="96"/>
    </location>
</feature>
<feature type="compositionally biased region" description="Acidic residues" evidence="1">
    <location>
        <begin position="60"/>
        <end position="83"/>
    </location>
</feature>
<gene>
    <name evidence="3" type="primary">LOC107125356</name>
</gene>
<sequence length="96" mass="11308">HKTEQEIQEALVRKEEKLQLKAERRRKQEVDVERKQEQKTAHRKKSLEGIKKKKRQAEGGDSDAEDPGMQEDQNADEPSDDDTEYYRQEVGEEPDE</sequence>
<protein>
    <submittedName>
        <fullName evidence="3">Suppressor of SWI4 1 homolog</fullName>
    </submittedName>
</protein>
<organism evidence="2 3">
    <name type="scientific">Gekko japonicus</name>
    <name type="common">Schlegel's Japanese gecko</name>
    <dbReference type="NCBI Taxonomy" id="146911"/>
    <lineage>
        <taxon>Eukaryota</taxon>
        <taxon>Metazoa</taxon>
        <taxon>Chordata</taxon>
        <taxon>Craniata</taxon>
        <taxon>Vertebrata</taxon>
        <taxon>Euteleostomi</taxon>
        <taxon>Lepidosauria</taxon>
        <taxon>Squamata</taxon>
        <taxon>Bifurcata</taxon>
        <taxon>Gekkota</taxon>
        <taxon>Gekkonidae</taxon>
        <taxon>Gekkoninae</taxon>
        <taxon>Gekko</taxon>
    </lineage>
</organism>
<name>A0ABM1LE92_GEKJA</name>
<dbReference type="GeneID" id="107125356"/>
<dbReference type="PANTHER" id="PTHR12661:SF5">
    <property type="entry name" value="SUPPRESSOR OF SWI4 1 HOMOLOG"/>
    <property type="match status" value="1"/>
</dbReference>
<dbReference type="InterPro" id="IPR045112">
    <property type="entry name" value="PPAN-like"/>
</dbReference>
<accession>A0ABM1LE92</accession>
<evidence type="ECO:0000256" key="1">
    <source>
        <dbReference type="SAM" id="MobiDB-lite"/>
    </source>
</evidence>
<feature type="non-terminal residue" evidence="3">
    <location>
        <position position="1"/>
    </location>
</feature>
<reference evidence="3" key="1">
    <citation type="submission" date="2025-08" db="UniProtKB">
        <authorList>
            <consortium name="RefSeq"/>
        </authorList>
    </citation>
    <scope>IDENTIFICATION</scope>
</reference>
<keyword evidence="2" id="KW-1185">Reference proteome</keyword>
<proteinExistence type="predicted"/>
<feature type="region of interest" description="Disordered" evidence="1">
    <location>
        <begin position="21"/>
        <end position="96"/>
    </location>
</feature>
<dbReference type="Proteomes" id="UP000694871">
    <property type="component" value="Unplaced"/>
</dbReference>
<evidence type="ECO:0000313" key="2">
    <source>
        <dbReference type="Proteomes" id="UP000694871"/>
    </source>
</evidence>
<dbReference type="RefSeq" id="XP_015284279.1">
    <property type="nucleotide sequence ID" value="XM_015428793.1"/>
</dbReference>
<feature type="compositionally biased region" description="Basic and acidic residues" evidence="1">
    <location>
        <begin position="21"/>
        <end position="50"/>
    </location>
</feature>
<evidence type="ECO:0000313" key="3">
    <source>
        <dbReference type="RefSeq" id="XP_015284279.1"/>
    </source>
</evidence>
<dbReference type="PANTHER" id="PTHR12661">
    <property type="entry name" value="PETER PAN-RELATED"/>
    <property type="match status" value="1"/>
</dbReference>